<keyword evidence="5 10" id="KW-1133">Transmembrane helix</keyword>
<keyword evidence="3" id="KW-1003">Cell membrane</keyword>
<dbReference type="PANTHER" id="PTHR30561:SF0">
    <property type="entry name" value="GUANIDINIUM EXPORTER"/>
    <property type="match status" value="1"/>
</dbReference>
<comment type="caution">
    <text evidence="11">The sequence shown here is derived from an EMBL/GenBank/DDBJ whole genome shotgun (WGS) entry which is preliminary data.</text>
</comment>
<evidence type="ECO:0000256" key="9">
    <source>
        <dbReference type="RuleBase" id="RU003942"/>
    </source>
</evidence>
<proteinExistence type="inferred from homology"/>
<evidence type="ECO:0000313" key="12">
    <source>
        <dbReference type="Proteomes" id="UP000282211"/>
    </source>
</evidence>
<dbReference type="InParanoid" id="A0A420WID8"/>
<keyword evidence="4 9" id="KW-0812">Transmembrane</keyword>
<evidence type="ECO:0000256" key="6">
    <source>
        <dbReference type="ARBA" id="ARBA00023136"/>
    </source>
</evidence>
<keyword evidence="2" id="KW-0813">Transport</keyword>
<dbReference type="GO" id="GO:0005886">
    <property type="term" value="C:plasma membrane"/>
    <property type="evidence" value="ECO:0007669"/>
    <property type="project" value="UniProtKB-SubCell"/>
</dbReference>
<reference evidence="11 12" key="1">
    <citation type="submission" date="2018-10" db="EMBL/GenBank/DDBJ databases">
        <title>Genomic Encyclopedia of Type Strains, Phase IV (KMG-IV): sequencing the most valuable type-strain genomes for metagenomic binning, comparative biology and taxonomic classification.</title>
        <authorList>
            <person name="Goeker M."/>
        </authorList>
    </citation>
    <scope>NUCLEOTIDE SEQUENCE [LARGE SCALE GENOMIC DNA]</scope>
    <source>
        <strain evidence="11 12">DSM 22008</strain>
    </source>
</reference>
<dbReference type="InterPro" id="IPR000390">
    <property type="entry name" value="Small_drug/metabolite_transptr"/>
</dbReference>
<dbReference type="RefSeq" id="WP_121098587.1">
    <property type="nucleotide sequence ID" value="NZ_RBII01000001.1"/>
</dbReference>
<dbReference type="GO" id="GO:0022857">
    <property type="term" value="F:transmembrane transporter activity"/>
    <property type="evidence" value="ECO:0007669"/>
    <property type="project" value="InterPro"/>
</dbReference>
<feature type="transmembrane region" description="Helical" evidence="10">
    <location>
        <begin position="57"/>
        <end position="78"/>
    </location>
</feature>
<keyword evidence="6 10" id="KW-0472">Membrane</keyword>
<sequence>MAWVYLLLAGLLETVWSTSLKHSADKGSVFWLFVTGIAMIASLLALYAAMRNLPLGVAYPIWTGIGSVSAIVVGVFLFKETINISTVIGVLFLIVGMGLISLKAH</sequence>
<protein>
    <recommendedName>
        <fullName evidence="8">Guanidinium exporter</fullName>
    </recommendedName>
</protein>
<evidence type="ECO:0000256" key="5">
    <source>
        <dbReference type="ARBA" id="ARBA00022989"/>
    </source>
</evidence>
<dbReference type="SUPFAM" id="SSF103481">
    <property type="entry name" value="Multidrug resistance efflux transporter EmrE"/>
    <property type="match status" value="1"/>
</dbReference>
<dbReference type="OrthoDB" id="9808638at2"/>
<evidence type="ECO:0000313" key="11">
    <source>
        <dbReference type="EMBL" id="RKQ70753.1"/>
    </source>
</evidence>
<comment type="subcellular location">
    <subcellularLocation>
        <location evidence="1 9">Cell membrane</location>
        <topology evidence="1 9">Multi-pass membrane protein</topology>
    </subcellularLocation>
</comment>
<dbReference type="InterPro" id="IPR045324">
    <property type="entry name" value="Small_multidrug_res"/>
</dbReference>
<dbReference type="Pfam" id="PF00893">
    <property type="entry name" value="Multi_Drug_Res"/>
    <property type="match status" value="1"/>
</dbReference>
<dbReference type="FunCoup" id="A0A420WID8">
    <property type="interactions" value="106"/>
</dbReference>
<gene>
    <name evidence="11" type="ORF">DES40_0052</name>
</gene>
<dbReference type="Gene3D" id="1.10.3730.20">
    <property type="match status" value="1"/>
</dbReference>
<dbReference type="Proteomes" id="UP000282211">
    <property type="component" value="Unassembled WGS sequence"/>
</dbReference>
<evidence type="ECO:0000256" key="3">
    <source>
        <dbReference type="ARBA" id="ARBA00022475"/>
    </source>
</evidence>
<evidence type="ECO:0000256" key="7">
    <source>
        <dbReference type="ARBA" id="ARBA00038151"/>
    </source>
</evidence>
<feature type="transmembrane region" description="Helical" evidence="10">
    <location>
        <begin position="84"/>
        <end position="102"/>
    </location>
</feature>
<feature type="transmembrane region" description="Helical" evidence="10">
    <location>
        <begin position="27"/>
        <end position="50"/>
    </location>
</feature>
<comment type="similarity">
    <text evidence="7">Belongs to the drug/metabolite transporter (DMT) superfamily. Small multidrug resistance (SMR) (TC 2.A.7.1) family. Gdx/SugE subfamily.</text>
</comment>
<evidence type="ECO:0000256" key="8">
    <source>
        <dbReference type="ARBA" id="ARBA00039168"/>
    </source>
</evidence>
<name>A0A420WID8_9PROT</name>
<accession>A0A420WID8</accession>
<evidence type="ECO:0000256" key="4">
    <source>
        <dbReference type="ARBA" id="ARBA00022692"/>
    </source>
</evidence>
<evidence type="ECO:0000256" key="1">
    <source>
        <dbReference type="ARBA" id="ARBA00004651"/>
    </source>
</evidence>
<evidence type="ECO:0000256" key="10">
    <source>
        <dbReference type="SAM" id="Phobius"/>
    </source>
</evidence>
<organism evidence="11 12">
    <name type="scientific">Litorimonas taeanensis</name>
    <dbReference type="NCBI Taxonomy" id="568099"/>
    <lineage>
        <taxon>Bacteria</taxon>
        <taxon>Pseudomonadati</taxon>
        <taxon>Pseudomonadota</taxon>
        <taxon>Alphaproteobacteria</taxon>
        <taxon>Maricaulales</taxon>
        <taxon>Robiginitomaculaceae</taxon>
    </lineage>
</organism>
<dbReference type="EMBL" id="RBII01000001">
    <property type="protein sequence ID" value="RKQ70753.1"/>
    <property type="molecule type" value="Genomic_DNA"/>
</dbReference>
<dbReference type="PANTHER" id="PTHR30561">
    <property type="entry name" value="SMR FAMILY PROTON-DEPENDENT DRUG EFFLUX TRANSPORTER SUGE"/>
    <property type="match status" value="1"/>
</dbReference>
<dbReference type="InterPro" id="IPR037185">
    <property type="entry name" value="EmrE-like"/>
</dbReference>
<evidence type="ECO:0000256" key="2">
    <source>
        <dbReference type="ARBA" id="ARBA00022448"/>
    </source>
</evidence>
<keyword evidence="12" id="KW-1185">Reference proteome</keyword>
<dbReference type="AlphaFoldDB" id="A0A420WID8"/>